<keyword evidence="2" id="KW-1185">Reference proteome</keyword>
<proteinExistence type="predicted"/>
<organism evidence="1">
    <name type="scientific">Methanocaldococcus fervens tailed virus 1</name>
    <dbReference type="NCBI Taxonomy" id="2759191"/>
    <lineage>
        <taxon>Viruses</taxon>
        <taxon>Duplodnaviria</taxon>
        <taxon>Heunggongvirae</taxon>
        <taxon>Uroviricota</taxon>
        <taxon>Caudoviricetes</taxon>
        <taxon>Fervensviridae</taxon>
        <taxon>Deepoceanvirus</taxon>
        <taxon>Deepoceanvirus guaymasense</taxon>
    </lineage>
</organism>
<protein>
    <submittedName>
        <fullName evidence="1">Uncharacterized protein</fullName>
    </submittedName>
</protein>
<evidence type="ECO:0000313" key="1">
    <source>
        <dbReference type="EMBL" id="QNO11486.1"/>
    </source>
</evidence>
<dbReference type="Proteomes" id="UP000516075">
    <property type="component" value="Segment"/>
</dbReference>
<dbReference type="RefSeq" id="YP_010772311.1">
    <property type="nucleotide sequence ID" value="NC_074641.1"/>
</dbReference>
<reference evidence="1" key="1">
    <citation type="submission" date="2020-07" db="EMBL/GenBank/DDBJ databases">
        <title>The first head-tailed virus, MFTV1, produced by a hyperthermophilic deep-sea methanogen.</title>
        <authorList>
            <person name="Thiroux S."/>
            <person name="Dupont S."/>
            <person name="Nesbo C.L."/>
            <person name="Bienvenu N."/>
            <person name="Krupovic M."/>
            <person name="L'Haridon S."/>
            <person name="Marie D."/>
            <person name="Forterre P."/>
            <person name="Godfroy A."/>
            <person name="Geslin C."/>
        </authorList>
    </citation>
    <scope>NUCLEOTIDE SEQUENCE [LARGE SCALE GENOMIC DNA]</scope>
</reference>
<evidence type="ECO:0000313" key="2">
    <source>
        <dbReference type="Proteomes" id="UP000516075"/>
    </source>
</evidence>
<dbReference type="GeneID" id="80402020"/>
<name>A0A7G9VYS1_9CAUD</name>
<dbReference type="EMBL" id="MT711370">
    <property type="protein sequence ID" value="QNO11486.1"/>
    <property type="molecule type" value="Genomic_DNA"/>
</dbReference>
<accession>A0A7G9VYS1</accession>
<dbReference type="KEGG" id="vg:80402020"/>
<sequence>MVLPISIPDQSNILGSGKLAIFGAKSQIDTFTGDGATKEFSLTKDNAVLGSEVVKVDGVPKVEGTDYTAVHENGILKSIKFNTAPANGAVIEVEYLYLDLPLGGASELSLKEDKDKEEVSVDCSYSTIQIEKGAKISFSFKDLLTVGDINLTSYFTGEIEEGSSYVRYKNGASKSGNIAVLAYSKEATLAHGKEAPKRIILIYGAMPNSLDIDISGATKSFDLTAQAYRVIDLK</sequence>